<dbReference type="Proteomes" id="UP001499863">
    <property type="component" value="Unassembled WGS sequence"/>
</dbReference>
<feature type="region of interest" description="Disordered" evidence="1">
    <location>
        <begin position="102"/>
        <end position="136"/>
    </location>
</feature>
<comment type="caution">
    <text evidence="2">The sequence shown here is derived from an EMBL/GenBank/DDBJ whole genome shotgun (WGS) entry which is preliminary data.</text>
</comment>
<accession>A0ABP4IAH9</accession>
<dbReference type="RefSeq" id="WP_344323500.1">
    <property type="nucleotide sequence ID" value="NZ_BAAAKJ010000010.1"/>
</dbReference>
<reference evidence="3" key="1">
    <citation type="journal article" date="2019" name="Int. J. Syst. Evol. Microbiol.">
        <title>The Global Catalogue of Microorganisms (GCM) 10K type strain sequencing project: providing services to taxonomists for standard genome sequencing and annotation.</title>
        <authorList>
            <consortium name="The Broad Institute Genomics Platform"/>
            <consortium name="The Broad Institute Genome Sequencing Center for Infectious Disease"/>
            <person name="Wu L."/>
            <person name="Ma J."/>
        </authorList>
    </citation>
    <scope>NUCLEOTIDE SEQUENCE [LARGE SCALE GENOMIC DNA]</scope>
    <source>
        <strain evidence="3">JCM 12393</strain>
    </source>
</reference>
<evidence type="ECO:0000313" key="2">
    <source>
        <dbReference type="EMBL" id="GAA1382563.1"/>
    </source>
</evidence>
<gene>
    <name evidence="2" type="ORF">GCM10009639_01840</name>
</gene>
<evidence type="ECO:0000313" key="3">
    <source>
        <dbReference type="Proteomes" id="UP001499863"/>
    </source>
</evidence>
<organism evidence="2 3">
    <name type="scientific">Kitasatospora putterlickiae</name>
    <dbReference type="NCBI Taxonomy" id="221725"/>
    <lineage>
        <taxon>Bacteria</taxon>
        <taxon>Bacillati</taxon>
        <taxon>Actinomycetota</taxon>
        <taxon>Actinomycetes</taxon>
        <taxon>Kitasatosporales</taxon>
        <taxon>Streptomycetaceae</taxon>
        <taxon>Kitasatospora</taxon>
    </lineage>
</organism>
<dbReference type="EMBL" id="BAAAKJ010000010">
    <property type="protein sequence ID" value="GAA1382563.1"/>
    <property type="molecule type" value="Genomic_DNA"/>
</dbReference>
<keyword evidence="3" id="KW-1185">Reference proteome</keyword>
<sequence length="136" mass="13879">MDPEGLAAAATPTRLGGYLSSLPRPPAAHHMGPARTVRTTMHDGHRIVVTTSYEITVDGRPIGAHLGVDPNGNVHCHALPAYRFLSALDAVKAVIDNYPEEFTDQGGHGGHGEGGHGEGGHGGGGHGGHGHEHGGG</sequence>
<protein>
    <submittedName>
        <fullName evidence="2">Uncharacterized protein</fullName>
    </submittedName>
</protein>
<proteinExistence type="predicted"/>
<name>A0ABP4IAH9_9ACTN</name>
<feature type="compositionally biased region" description="Basic and acidic residues" evidence="1">
    <location>
        <begin position="110"/>
        <end position="119"/>
    </location>
</feature>
<evidence type="ECO:0000256" key="1">
    <source>
        <dbReference type="SAM" id="MobiDB-lite"/>
    </source>
</evidence>